<protein>
    <submittedName>
        <fullName evidence="2">Glycoside hydrolase family 19 catalytic domain-containing protein</fullName>
    </submittedName>
</protein>
<dbReference type="WBParaSite" id="ES5_v2.g10549.t1">
    <property type="protein sequence ID" value="ES5_v2.g10549.t1"/>
    <property type="gene ID" value="ES5_v2.g10549"/>
</dbReference>
<proteinExistence type="predicted"/>
<reference evidence="2" key="1">
    <citation type="submission" date="2022-11" db="UniProtKB">
        <authorList>
            <consortium name="WormBaseParasite"/>
        </authorList>
    </citation>
    <scope>IDENTIFICATION</scope>
</reference>
<organism evidence="1 2">
    <name type="scientific">Panagrolaimus sp. ES5</name>
    <dbReference type="NCBI Taxonomy" id="591445"/>
    <lineage>
        <taxon>Eukaryota</taxon>
        <taxon>Metazoa</taxon>
        <taxon>Ecdysozoa</taxon>
        <taxon>Nematoda</taxon>
        <taxon>Chromadorea</taxon>
        <taxon>Rhabditida</taxon>
        <taxon>Tylenchina</taxon>
        <taxon>Panagrolaimomorpha</taxon>
        <taxon>Panagrolaimoidea</taxon>
        <taxon>Panagrolaimidae</taxon>
        <taxon>Panagrolaimus</taxon>
    </lineage>
</organism>
<name>A0AC34F0R8_9BILA</name>
<dbReference type="Proteomes" id="UP000887579">
    <property type="component" value="Unplaced"/>
</dbReference>
<evidence type="ECO:0000313" key="1">
    <source>
        <dbReference type="Proteomes" id="UP000887579"/>
    </source>
</evidence>
<accession>A0AC34F0R8</accession>
<evidence type="ECO:0000313" key="2">
    <source>
        <dbReference type="WBParaSite" id="ES5_v2.g10549.t1"/>
    </source>
</evidence>
<sequence length="451" mass="52159">MICLLKNTVAVNCPRAVRFGRQPARDCQQASDPNKLPKTSLQKWFTRAEFDDLFPKANHGWGPHKCLPYSYDSFIIASRYFPEFGTASSISKSKFSRNELKRRDLAAFFAHIVQETGETNYDLFNSTLSEDLAKECFYRGGLYHFYEGGPRSPFFPSSNRTNSLQPDDGKLCLEEGRYCNETPETKFWYPCDSRNITNDDIENGNEDQELYKACYFGRGPFQLSWNYNYGQFQHFLALNNIKVDLLNEPHLLIEKMDPPLAMLSAIWFYMTPQPPKPAMHDIIMGNWRSTQKNGRAGYEDSVFGPTNMIINNECHGESPSEEPGPSGENRRIKAFKFFLKKLKAPIENDRLLSCKGMIEGFEFVKHKYSWQPDWSTMWKSQPCDCAPAPYPGALPYFDPKIYPERFIKENDRNRLRCVFGLYANQKLFKINKDNSPCIGHRVRIKINKDGI</sequence>